<protein>
    <submittedName>
        <fullName evidence="2">Uncharacterized protein</fullName>
    </submittedName>
</protein>
<feature type="transmembrane region" description="Helical" evidence="1">
    <location>
        <begin position="38"/>
        <end position="60"/>
    </location>
</feature>
<evidence type="ECO:0000313" key="3">
    <source>
        <dbReference type="Proteomes" id="UP000054549"/>
    </source>
</evidence>
<organism evidence="2 3">
    <name type="scientific">Amanita muscaria (strain Koide BX008)</name>
    <dbReference type="NCBI Taxonomy" id="946122"/>
    <lineage>
        <taxon>Eukaryota</taxon>
        <taxon>Fungi</taxon>
        <taxon>Dikarya</taxon>
        <taxon>Basidiomycota</taxon>
        <taxon>Agaricomycotina</taxon>
        <taxon>Agaricomycetes</taxon>
        <taxon>Agaricomycetidae</taxon>
        <taxon>Agaricales</taxon>
        <taxon>Pluteineae</taxon>
        <taxon>Amanitaceae</taxon>
        <taxon>Amanita</taxon>
    </lineage>
</organism>
<dbReference type="OrthoDB" id="3357408at2759"/>
<evidence type="ECO:0000256" key="1">
    <source>
        <dbReference type="SAM" id="Phobius"/>
    </source>
</evidence>
<keyword evidence="1" id="KW-0472">Membrane</keyword>
<reference evidence="2 3" key="1">
    <citation type="submission" date="2014-04" db="EMBL/GenBank/DDBJ databases">
        <title>Evolutionary Origins and Diversification of the Mycorrhizal Mutualists.</title>
        <authorList>
            <consortium name="DOE Joint Genome Institute"/>
            <consortium name="Mycorrhizal Genomics Consortium"/>
            <person name="Kohler A."/>
            <person name="Kuo A."/>
            <person name="Nagy L.G."/>
            <person name="Floudas D."/>
            <person name="Copeland A."/>
            <person name="Barry K.W."/>
            <person name="Cichocki N."/>
            <person name="Veneault-Fourrey C."/>
            <person name="LaButti K."/>
            <person name="Lindquist E.A."/>
            <person name="Lipzen A."/>
            <person name="Lundell T."/>
            <person name="Morin E."/>
            <person name="Murat C."/>
            <person name="Riley R."/>
            <person name="Ohm R."/>
            <person name="Sun H."/>
            <person name="Tunlid A."/>
            <person name="Henrissat B."/>
            <person name="Grigoriev I.V."/>
            <person name="Hibbett D.S."/>
            <person name="Martin F."/>
        </authorList>
    </citation>
    <scope>NUCLEOTIDE SEQUENCE [LARGE SCALE GENOMIC DNA]</scope>
    <source>
        <strain evidence="2 3">Koide BX008</strain>
    </source>
</reference>
<sequence length="258" mass="29872">MRREYILRLGLMTIYMLALYIPCIFYVQAIMLPDTLPYVIALFVRAVLYGLYIATLLVCLRWLILDDRQLHLRRHIDRRLLTITIIILVFLTTNVGIVFRITIDLIRGNSSSTTLTIAKIDLENVSILVTNAILIYRCWIMYRKTHQWFIICLPILLWFSSLVCSNLIVYYYVTFLSANPDVPVVFARLVPSSRRCWLVFYLCDVVVNVYATGGIIYQINRASTRRSGSDSDTSSSIFSEQLSKTCRILSILSPNMMR</sequence>
<evidence type="ECO:0000313" key="2">
    <source>
        <dbReference type="EMBL" id="KIL61209.1"/>
    </source>
</evidence>
<feature type="transmembrane region" description="Helical" evidence="1">
    <location>
        <begin position="115"/>
        <end position="136"/>
    </location>
</feature>
<keyword evidence="3" id="KW-1185">Reference proteome</keyword>
<dbReference type="HOGENOM" id="CLU_1133334_0_0_1"/>
<feature type="transmembrane region" description="Helical" evidence="1">
    <location>
        <begin position="80"/>
        <end position="103"/>
    </location>
</feature>
<proteinExistence type="predicted"/>
<dbReference type="InParanoid" id="A0A0C2T3W7"/>
<dbReference type="AlphaFoldDB" id="A0A0C2T3W7"/>
<keyword evidence="1" id="KW-1133">Transmembrane helix</keyword>
<gene>
    <name evidence="2" type="ORF">M378DRAFT_863734</name>
</gene>
<feature type="transmembrane region" description="Helical" evidence="1">
    <location>
        <begin position="12"/>
        <end position="32"/>
    </location>
</feature>
<dbReference type="Proteomes" id="UP000054549">
    <property type="component" value="Unassembled WGS sequence"/>
</dbReference>
<feature type="transmembrane region" description="Helical" evidence="1">
    <location>
        <begin position="148"/>
        <end position="173"/>
    </location>
</feature>
<name>A0A0C2T3W7_AMAMK</name>
<dbReference type="EMBL" id="KN818287">
    <property type="protein sequence ID" value="KIL61209.1"/>
    <property type="molecule type" value="Genomic_DNA"/>
</dbReference>
<accession>A0A0C2T3W7</accession>
<keyword evidence="1" id="KW-0812">Transmembrane</keyword>
<feature type="transmembrane region" description="Helical" evidence="1">
    <location>
        <begin position="198"/>
        <end position="217"/>
    </location>
</feature>